<dbReference type="Gramene" id="LPERR02G31720.1">
    <property type="protein sequence ID" value="LPERR02G31720.1"/>
    <property type="gene ID" value="LPERR02G31720"/>
</dbReference>
<feature type="transmembrane region" description="Helical" evidence="2">
    <location>
        <begin position="56"/>
        <end position="77"/>
    </location>
</feature>
<dbReference type="Proteomes" id="UP000032180">
    <property type="component" value="Chromosome 2"/>
</dbReference>
<reference evidence="4" key="2">
    <citation type="submission" date="2013-12" db="EMBL/GenBank/DDBJ databases">
        <authorList>
            <person name="Yu Y."/>
            <person name="Lee S."/>
            <person name="de Baynast K."/>
            <person name="Wissotski M."/>
            <person name="Liu L."/>
            <person name="Talag J."/>
            <person name="Goicoechea J."/>
            <person name="Angelova A."/>
            <person name="Jetty R."/>
            <person name="Kudrna D."/>
            <person name="Golser W."/>
            <person name="Rivera L."/>
            <person name="Zhang J."/>
            <person name="Wing R."/>
        </authorList>
    </citation>
    <scope>NUCLEOTIDE SEQUENCE</scope>
</reference>
<feature type="region of interest" description="Disordered" evidence="1">
    <location>
        <begin position="1250"/>
        <end position="1300"/>
    </location>
</feature>
<keyword evidence="2" id="KW-1133">Transmembrane helix</keyword>
<reference evidence="3" key="3">
    <citation type="submission" date="2015-04" db="UniProtKB">
        <authorList>
            <consortium name="EnsemblPlants"/>
        </authorList>
    </citation>
    <scope>IDENTIFICATION</scope>
</reference>
<feature type="region of interest" description="Disordered" evidence="1">
    <location>
        <begin position="158"/>
        <end position="225"/>
    </location>
</feature>
<dbReference type="EnsemblPlants" id="LPERR02G31720.1">
    <property type="protein sequence ID" value="LPERR02G31720.1"/>
    <property type="gene ID" value="LPERR02G31720"/>
</dbReference>
<evidence type="ECO:0000256" key="1">
    <source>
        <dbReference type="SAM" id="MobiDB-lite"/>
    </source>
</evidence>
<dbReference type="eggNOG" id="KOG1601">
    <property type="taxonomic scope" value="Eukaryota"/>
</dbReference>
<dbReference type="PANTHER" id="PTHR22166">
    <property type="entry name" value="ENDOPLASMIC RETICULUM JUNCTION FORMATION PROTEIN LUNAPARK"/>
    <property type="match status" value="1"/>
</dbReference>
<evidence type="ECO:0000313" key="3">
    <source>
        <dbReference type="EnsemblPlants" id="LPERR02G31720.1"/>
    </source>
</evidence>
<feature type="compositionally biased region" description="Polar residues" evidence="1">
    <location>
        <begin position="1081"/>
        <end position="1094"/>
    </location>
</feature>
<dbReference type="PANTHER" id="PTHR22166:SF28">
    <property type="entry name" value="OS02G0830300 PROTEIN"/>
    <property type="match status" value="1"/>
</dbReference>
<organism evidence="3 4">
    <name type="scientific">Leersia perrieri</name>
    <dbReference type="NCBI Taxonomy" id="77586"/>
    <lineage>
        <taxon>Eukaryota</taxon>
        <taxon>Viridiplantae</taxon>
        <taxon>Streptophyta</taxon>
        <taxon>Embryophyta</taxon>
        <taxon>Tracheophyta</taxon>
        <taxon>Spermatophyta</taxon>
        <taxon>Magnoliopsida</taxon>
        <taxon>Liliopsida</taxon>
        <taxon>Poales</taxon>
        <taxon>Poaceae</taxon>
        <taxon>BOP clade</taxon>
        <taxon>Oryzoideae</taxon>
        <taxon>Oryzeae</taxon>
        <taxon>Oryzinae</taxon>
        <taxon>Leersia</taxon>
    </lineage>
</organism>
<evidence type="ECO:0000256" key="2">
    <source>
        <dbReference type="SAM" id="Phobius"/>
    </source>
</evidence>
<name>A0A0D9VN12_9ORYZ</name>
<keyword evidence="4" id="KW-1185">Reference proteome</keyword>
<dbReference type="GO" id="GO:0071782">
    <property type="term" value="C:endoplasmic reticulum tubular network"/>
    <property type="evidence" value="ECO:0007669"/>
    <property type="project" value="TreeGrafter"/>
</dbReference>
<reference evidence="3 4" key="1">
    <citation type="submission" date="2012-08" db="EMBL/GenBank/DDBJ databases">
        <title>Oryza genome evolution.</title>
        <authorList>
            <person name="Wing R.A."/>
        </authorList>
    </citation>
    <scope>NUCLEOTIDE SEQUENCE</scope>
</reference>
<feature type="compositionally biased region" description="Basic and acidic residues" evidence="1">
    <location>
        <begin position="1250"/>
        <end position="1271"/>
    </location>
</feature>
<keyword evidence="2" id="KW-0472">Membrane</keyword>
<evidence type="ECO:0000313" key="4">
    <source>
        <dbReference type="Proteomes" id="UP000032180"/>
    </source>
</evidence>
<keyword evidence="2" id="KW-0812">Transmembrane</keyword>
<accession>A0A0D9VN12</accession>
<protein>
    <submittedName>
        <fullName evidence="3">Uncharacterized protein</fullName>
    </submittedName>
</protein>
<dbReference type="InterPro" id="IPR040115">
    <property type="entry name" value="Lnp"/>
</dbReference>
<dbReference type="HOGENOM" id="CLU_249363_0_0_1"/>
<sequence>MASTAAVGFFSGVWSRLRAAASAWRRSENDDDADDGQNEETVRSRLVRRAAAARRLAQKLAFVSINLEVLVFVYAFWRARRRNLSWRQPIQALPVLVIPALATLIYAAFIRFTTRLNLKDHRRLKRLQEEKQANDCESSKFNQNDLISSQNCNDVADASNSLPATDSNSTSLPATHSVNITLKPRKRRQPSIGSRADGEIDLSWGHSKDFQPMPSDGLRKRRFSSEKTCATNSSATVSIEEKIQDTMPSNVADSSCGEGFPEFSESNIVYSQANNIKPSRGSSAPLISYQGILPTYGNEEVPAASTHIYKHGGAHDSTKDTVYPPLDYRNHSGPVISVKLAEPPTIHHESPIGGDEDRVFGRLMETVNTNFSSSKDNLIRLVKSHDTSFDRGDSCLPEHGIPSLSTVFRELPVKVSKENSPSQPEKLEPCPVSIKEAPASPSNYTVAHSSLNDMSPNSSDPGLSASENFVKVPPEWSKEESFLEPHKPAARQSDTFAPEKIPTLHAIDGNGVIINSDEDTSALAYTCSNANINEAIVNIDTSSCRLNLPAFQQLHREEVEDPEVSFSSSAEVVMKGDEDAIEKEPCGFEAQEGNGTSICLQEEALLGPFVVSATEQYLETLGFPSCHQDDDMMEFSGIVAGNPELNNPTSRELFKDSDEVSMEELSYDLHLKEQNNLPFNLEKEDFLDPPVVDIAEHSLATFSVEEISISPEEHINSEKYSFYSRSSSCISEVNMGYAPGDGASSKPENSHIFSFDEQKTMMVHSVNSAENYGNNTMPAEFIPETNVIETLDVAGEAMAGLLHEVSSNTVDAFVTPDIGNGMGKSDDYLDLLSSSSAHTIEDFKAENNPYKMPMLYSADANLIGCLGGVQQETHPQQEETALCFDNLCMTRQDENSENSFTNLRSQDMPDDSVSEILQVEEILSSDSLHDGIFSPEGTLISLDDGNNADSPCVLHDTQINRNLLGLQEGSLKPQAEHTMNSISRNEVHIAKRPACNISEESMVADLQDTNKTPSEPRDEFFSSFSGACNFLDDSKGSTNHPYYSRSASPRRNLIKIPEAVQGETVEPDDKNFYSFEETLTPGYSSNSPRSSYNCKQEAVGSSEKGLAGPLLVDVHSFDMIAASEERENKSLTESAHSSDETSIIQAEVKYAENFLDKLGLFSYAQKDNCIVDPENFDRRSCEPQYQEGPEIAVSLAGMPLLVDIDTENEKGHDSTRCSPSQVEFNILEDPLQELSIDAGNKVLPKGAGVHEWHATDKEPKDSRLDDVKEDLKESDEDHESSPVNPPEVAESTPAHAPMPSVKLNAKDASWRDSAMGVSNSFEVAQSAGLRQRKQVFTISNITESSTVAELVDGQSTELVDNVVGSLSAPLPPSAAPSIEIDQMLSIGNKYDAVLD</sequence>
<feature type="transmembrane region" description="Helical" evidence="2">
    <location>
        <begin position="89"/>
        <end position="109"/>
    </location>
</feature>
<feature type="region of interest" description="Disordered" evidence="1">
    <location>
        <begin position="1077"/>
        <end position="1096"/>
    </location>
</feature>
<dbReference type="GO" id="GO:0071786">
    <property type="term" value="P:endoplasmic reticulum tubular network organization"/>
    <property type="evidence" value="ECO:0007669"/>
    <property type="project" value="InterPro"/>
</dbReference>
<feature type="compositionally biased region" description="Polar residues" evidence="1">
    <location>
        <begin position="158"/>
        <end position="180"/>
    </location>
</feature>
<proteinExistence type="predicted"/>